<proteinExistence type="predicted"/>
<feature type="domain" description="HEPN" evidence="1">
    <location>
        <begin position="9"/>
        <end position="118"/>
    </location>
</feature>
<accession>A0A8E7AZ77</accession>
<evidence type="ECO:0000259" key="1">
    <source>
        <dbReference type="PROSITE" id="PS50910"/>
    </source>
</evidence>
<sequence length="127" mass="14980">MEREVLEWLHQAEYDYEDAEYLFHGKRYPKAVFCCHLTLEKGLKALYLHYLKTQPPRTHSLDFLIQTIPVGVPEKFDNLMDILEDVSVKIRYPPLLDILLNDITEETARMIIENTGDFLSWIRGLNL</sequence>
<dbReference type="AlphaFoldDB" id="A0A8E7AZ77"/>
<dbReference type="Proteomes" id="UP000680656">
    <property type="component" value="Chromosome"/>
</dbReference>
<dbReference type="Gene3D" id="1.20.120.330">
    <property type="entry name" value="Nucleotidyltransferases domain 2"/>
    <property type="match status" value="1"/>
</dbReference>
<evidence type="ECO:0000313" key="3">
    <source>
        <dbReference type="Proteomes" id="UP000680656"/>
    </source>
</evidence>
<dbReference type="KEGG" id="mrtj:KHC33_11225"/>
<reference evidence="2 3" key="1">
    <citation type="submission" date="2021-05" db="EMBL/GenBank/DDBJ databases">
        <title>A novel Methanospirillum isolate from a pyrite-forming mixed culture.</title>
        <authorList>
            <person name="Bunk B."/>
            <person name="Sproer C."/>
            <person name="Spring S."/>
            <person name="Pester M."/>
        </authorList>
    </citation>
    <scope>NUCLEOTIDE SEQUENCE [LARGE SCALE GENOMIC DNA]</scope>
    <source>
        <strain evidence="2 3">J.3.6.1-F.2.7.3</strain>
    </source>
</reference>
<keyword evidence="3" id="KW-1185">Reference proteome</keyword>
<name>A0A8E7AZ77_9EURY</name>
<dbReference type="SUPFAM" id="SSF81593">
    <property type="entry name" value="Nucleotidyltransferase substrate binding subunit/domain"/>
    <property type="match status" value="1"/>
</dbReference>
<dbReference type="EMBL" id="CP075546">
    <property type="protein sequence ID" value="QVV87909.1"/>
    <property type="molecule type" value="Genomic_DNA"/>
</dbReference>
<gene>
    <name evidence="2" type="ORF">KHC33_11225</name>
</gene>
<organism evidence="2 3">
    <name type="scientific">Methanospirillum purgamenti</name>
    <dbReference type="NCBI Taxonomy" id="2834276"/>
    <lineage>
        <taxon>Archaea</taxon>
        <taxon>Methanobacteriati</taxon>
        <taxon>Methanobacteriota</taxon>
        <taxon>Stenosarchaea group</taxon>
        <taxon>Methanomicrobia</taxon>
        <taxon>Methanomicrobiales</taxon>
        <taxon>Methanospirillaceae</taxon>
        <taxon>Methanospirillum</taxon>
    </lineage>
</organism>
<protein>
    <submittedName>
        <fullName evidence="2">HEPN domain-containing protein</fullName>
    </submittedName>
</protein>
<dbReference type="RefSeq" id="WP_214418728.1">
    <property type="nucleotide sequence ID" value="NZ_CP075546.1"/>
</dbReference>
<dbReference type="GeneID" id="65097763"/>
<dbReference type="SMART" id="SM00748">
    <property type="entry name" value="HEPN"/>
    <property type="match status" value="1"/>
</dbReference>
<dbReference type="PROSITE" id="PS50910">
    <property type="entry name" value="HEPN"/>
    <property type="match status" value="1"/>
</dbReference>
<dbReference type="Pfam" id="PF05168">
    <property type="entry name" value="HEPN"/>
    <property type="match status" value="1"/>
</dbReference>
<dbReference type="InterPro" id="IPR007842">
    <property type="entry name" value="HEPN_dom"/>
</dbReference>
<evidence type="ECO:0000313" key="2">
    <source>
        <dbReference type="EMBL" id="QVV87909.1"/>
    </source>
</evidence>